<dbReference type="GO" id="GO:0042773">
    <property type="term" value="P:ATP synthesis coupled electron transport"/>
    <property type="evidence" value="ECO:0007669"/>
    <property type="project" value="InterPro"/>
</dbReference>
<feature type="transmembrane region" description="Helical" evidence="5">
    <location>
        <begin position="6"/>
        <end position="29"/>
    </location>
</feature>
<keyword evidence="5" id="KW-0813">Transport</keyword>
<evidence type="ECO:0000313" key="8">
    <source>
        <dbReference type="EMBL" id="KAE8544782.1"/>
    </source>
</evidence>
<dbReference type="Pfam" id="PF00361">
    <property type="entry name" value="Proton_antipo_M"/>
    <property type="match status" value="1"/>
</dbReference>
<keyword evidence="5" id="KW-1278">Translocase</keyword>
<dbReference type="AlphaFoldDB" id="A0A833JMX4"/>
<dbReference type="Proteomes" id="UP000469950">
    <property type="component" value="Unassembled WGS sequence"/>
</dbReference>
<keyword evidence="5" id="KW-0520">NAD</keyword>
<feature type="transmembrane region" description="Helical" evidence="5">
    <location>
        <begin position="362"/>
        <end position="381"/>
    </location>
</feature>
<feature type="transmembrane region" description="Helical" evidence="5">
    <location>
        <begin position="36"/>
        <end position="57"/>
    </location>
</feature>
<keyword evidence="3 5" id="KW-1133">Transmembrane helix</keyword>
<dbReference type="HAMAP" id="MF_00445">
    <property type="entry name" value="NDH1_NuoN_1"/>
    <property type="match status" value="1"/>
</dbReference>
<feature type="transmembrane region" description="Helical" evidence="5">
    <location>
        <begin position="321"/>
        <end position="341"/>
    </location>
</feature>
<name>A0A833JMX4_MARNT</name>
<keyword evidence="5" id="KW-0874">Quinone</keyword>
<dbReference type="NCBIfam" id="NF004439">
    <property type="entry name" value="PRK05777.1-1"/>
    <property type="match status" value="1"/>
</dbReference>
<keyword evidence="2 5" id="KW-0812">Transmembrane</keyword>
<comment type="caution">
    <text evidence="8">The sequence shown here is derived from an EMBL/GenBank/DDBJ whole genome shotgun (WGS) entry which is preliminary data.</text>
</comment>
<dbReference type="GO" id="GO:0012505">
    <property type="term" value="C:endomembrane system"/>
    <property type="evidence" value="ECO:0007669"/>
    <property type="project" value="UniProtKB-SubCell"/>
</dbReference>
<evidence type="ECO:0000256" key="4">
    <source>
        <dbReference type="ARBA" id="ARBA00023136"/>
    </source>
</evidence>
<evidence type="ECO:0000256" key="1">
    <source>
        <dbReference type="ARBA" id="ARBA00004127"/>
    </source>
</evidence>
<comment type="subunit">
    <text evidence="5">NDH-1 is composed of 14 different subunits. Subunits NuoA, H, J, K, L, M, N constitute the membrane sector of the complex.</text>
</comment>
<protein>
    <recommendedName>
        <fullName evidence="5">NADH-quinone oxidoreductase subunit N</fullName>
        <ecNumber evidence="5">7.1.1.-</ecNumber>
    </recommendedName>
    <alternativeName>
        <fullName evidence="5">NADH dehydrogenase I subunit N</fullName>
    </alternativeName>
    <alternativeName>
        <fullName evidence="5">NDH-1 subunit N</fullName>
    </alternativeName>
</protein>
<reference evidence="8 9" key="1">
    <citation type="submission" date="2019-10" db="EMBL/GenBank/DDBJ databases">
        <title>Draft genome sequence of Marinobacter hydrocarbonoclasticus NCT7M from the microbiome of the marine copepod.</title>
        <authorList>
            <person name="Nuttall R."/>
            <person name="Sharma G."/>
            <person name="Moisander P."/>
        </authorList>
    </citation>
    <scope>NUCLEOTIDE SEQUENCE [LARGE SCALE GENOMIC DNA]</scope>
    <source>
        <strain evidence="8 9">NCT7M</strain>
    </source>
</reference>
<dbReference type="GO" id="GO:0048038">
    <property type="term" value="F:quinone binding"/>
    <property type="evidence" value="ECO:0007669"/>
    <property type="project" value="UniProtKB-KW"/>
</dbReference>
<feature type="transmembrane region" description="Helical" evidence="5">
    <location>
        <begin position="125"/>
        <end position="144"/>
    </location>
</feature>
<proteinExistence type="inferred from homology"/>
<evidence type="ECO:0000256" key="5">
    <source>
        <dbReference type="HAMAP-Rule" id="MF_00445"/>
    </source>
</evidence>
<feature type="transmembrane region" description="Helical" evidence="5">
    <location>
        <begin position="156"/>
        <end position="176"/>
    </location>
</feature>
<evidence type="ECO:0000256" key="2">
    <source>
        <dbReference type="ARBA" id="ARBA00022692"/>
    </source>
</evidence>
<dbReference type="EC" id="7.1.1.-" evidence="5"/>
<keyword evidence="4 5" id="KW-0472">Membrane</keyword>
<gene>
    <name evidence="5" type="primary">nuoN</name>
    <name evidence="8" type="ORF">F6453_2821</name>
</gene>
<feature type="transmembrane region" description="Helical" evidence="5">
    <location>
        <begin position="69"/>
        <end position="90"/>
    </location>
</feature>
<feature type="domain" description="NADH:quinone oxidoreductase/Mrp antiporter transmembrane" evidence="7">
    <location>
        <begin position="119"/>
        <end position="414"/>
    </location>
</feature>
<comment type="function">
    <text evidence="5">NDH-1 shuttles electrons from NADH, via FMN and iron-sulfur (Fe-S) centers, to quinones in the respiratory chain. The immediate electron acceptor for the enzyme in this species is believed to be ubiquinone. Couples the redox reaction to proton translocation (for every two electrons transferred, four hydrogen ions are translocated across the cytoplasmic membrane), and thus conserves the redox energy in a proton gradient.</text>
</comment>
<evidence type="ECO:0000259" key="7">
    <source>
        <dbReference type="Pfam" id="PF00361"/>
    </source>
</evidence>
<dbReference type="NCBIfam" id="TIGR01770">
    <property type="entry name" value="NDH_I_N"/>
    <property type="match status" value="1"/>
</dbReference>
<comment type="subcellular location">
    <subcellularLocation>
        <location evidence="5">Cell membrane</location>
        <topology evidence="5">Multi-pass membrane protein</topology>
    </subcellularLocation>
    <subcellularLocation>
        <location evidence="1">Endomembrane system</location>
        <topology evidence="1">Multi-pass membrane protein</topology>
    </subcellularLocation>
    <subcellularLocation>
        <location evidence="6">Membrane</location>
        <topology evidence="6">Multi-pass membrane protein</topology>
    </subcellularLocation>
</comment>
<feature type="transmembrane region" description="Helical" evidence="5">
    <location>
        <begin position="230"/>
        <end position="250"/>
    </location>
</feature>
<evidence type="ECO:0000256" key="6">
    <source>
        <dbReference type="RuleBase" id="RU000320"/>
    </source>
</evidence>
<feature type="transmembrane region" description="Helical" evidence="5">
    <location>
        <begin position="102"/>
        <end position="119"/>
    </location>
</feature>
<dbReference type="InterPro" id="IPR001750">
    <property type="entry name" value="ND/Mrp_TM"/>
</dbReference>
<dbReference type="PANTHER" id="PTHR22773">
    <property type="entry name" value="NADH DEHYDROGENASE"/>
    <property type="match status" value="1"/>
</dbReference>
<evidence type="ECO:0000256" key="3">
    <source>
        <dbReference type="ARBA" id="ARBA00022989"/>
    </source>
</evidence>
<sequence length="480" mass="50570">MLTLIDLVGLLPLLIVASTAVLVMLGVAWRRHHGGTAAVTVSGLALALASLPLASAAPSSPPLMIFDGLALMGSALVLVSGLFIAVMSHGYLAGYRGPREEFYLLLLCAVTGALGLVASNHLATLFISLELLSMPLYGMVAYSFRTERSLEAGIKYLILSAAATAFLLFGMALIYARTGHLELTALAAGVAGSPDPWILGGAALLLVGLGFKLSIIPFHQWTPDVYQGGLAPATTVLATVSKLAVFLVLLRLVLVAPVFGSGWLLGLISLLALLSMFGGNLLALFQPDLKRLLGYSSIAHMGYLLVAVIVGGPLALETTGVYLFTYIVATMGAFGVIMHVSGTGSGEDASGLHHYRGLFWHSPWLAALLTLSMLSLAGIPLTAGFFGKFYIIALGVEGSRWWLVGGIVIGSVIGLFYYLRVIITLYLREPGMQQAVADAGRGRVEKLALLIVAVSILLLGIYPVPFIDWVAGLAWAARLL</sequence>
<keyword evidence="5" id="KW-1003">Cell membrane</keyword>
<comment type="similarity">
    <text evidence="5">Belongs to the complex I subunit 2 family.</text>
</comment>
<dbReference type="GO" id="GO:0050136">
    <property type="term" value="F:NADH dehydrogenase (quinone) (non-electrogenic) activity"/>
    <property type="evidence" value="ECO:0007669"/>
    <property type="project" value="UniProtKB-UniRule"/>
</dbReference>
<feature type="transmembrane region" description="Helical" evidence="5">
    <location>
        <begin position="292"/>
        <end position="315"/>
    </location>
</feature>
<dbReference type="EMBL" id="WBMP01000013">
    <property type="protein sequence ID" value="KAE8544782.1"/>
    <property type="molecule type" value="Genomic_DNA"/>
</dbReference>
<feature type="transmembrane region" description="Helical" evidence="5">
    <location>
        <begin position="447"/>
        <end position="477"/>
    </location>
</feature>
<feature type="transmembrane region" description="Helical" evidence="5">
    <location>
        <begin position="196"/>
        <end position="218"/>
    </location>
</feature>
<feature type="transmembrane region" description="Helical" evidence="5">
    <location>
        <begin position="262"/>
        <end position="285"/>
    </location>
</feature>
<feature type="transmembrane region" description="Helical" evidence="5">
    <location>
        <begin position="401"/>
        <end position="427"/>
    </location>
</feature>
<dbReference type="GO" id="GO:0008137">
    <property type="term" value="F:NADH dehydrogenase (ubiquinone) activity"/>
    <property type="evidence" value="ECO:0007669"/>
    <property type="project" value="InterPro"/>
</dbReference>
<dbReference type="InterPro" id="IPR010096">
    <property type="entry name" value="NADH-Q_OxRdtase_suN/2"/>
</dbReference>
<organism evidence="8 9">
    <name type="scientific">Marinobacter nauticus</name>
    <name type="common">Marinobacter hydrocarbonoclasticus</name>
    <name type="synonym">Marinobacter aquaeolei</name>
    <dbReference type="NCBI Taxonomy" id="2743"/>
    <lineage>
        <taxon>Bacteria</taxon>
        <taxon>Pseudomonadati</taxon>
        <taxon>Pseudomonadota</taxon>
        <taxon>Gammaproteobacteria</taxon>
        <taxon>Pseudomonadales</taxon>
        <taxon>Marinobacteraceae</taxon>
        <taxon>Marinobacter</taxon>
    </lineage>
</organism>
<comment type="catalytic activity">
    <reaction evidence="5">
        <text>a quinone + NADH + 5 H(+)(in) = a quinol + NAD(+) + 4 H(+)(out)</text>
        <dbReference type="Rhea" id="RHEA:57888"/>
        <dbReference type="ChEBI" id="CHEBI:15378"/>
        <dbReference type="ChEBI" id="CHEBI:24646"/>
        <dbReference type="ChEBI" id="CHEBI:57540"/>
        <dbReference type="ChEBI" id="CHEBI:57945"/>
        <dbReference type="ChEBI" id="CHEBI:132124"/>
    </reaction>
</comment>
<dbReference type="GO" id="GO:0005886">
    <property type="term" value="C:plasma membrane"/>
    <property type="evidence" value="ECO:0007669"/>
    <property type="project" value="UniProtKB-SubCell"/>
</dbReference>
<dbReference type="PRINTS" id="PR01434">
    <property type="entry name" value="NADHDHGNASE5"/>
</dbReference>
<accession>A0A833JMX4</accession>
<evidence type="ECO:0000313" key="9">
    <source>
        <dbReference type="Proteomes" id="UP000469950"/>
    </source>
</evidence>
<keyword evidence="5 8" id="KW-0830">Ubiquinone</keyword>